<reference evidence="3 4" key="1">
    <citation type="submission" date="2016-01" db="EMBL/GenBank/DDBJ databases">
        <title>Genome sequencing of Roseivirga echinicomitans KMM 6058.</title>
        <authorList>
            <person name="Selvaratnam C."/>
            <person name="Thevarajoo S."/>
            <person name="Goh K.M."/>
            <person name="Ee R."/>
            <person name="Chan K.-G."/>
            <person name="Chong C.S."/>
        </authorList>
    </citation>
    <scope>NUCLEOTIDE SEQUENCE [LARGE SCALE GENOMIC DNA]</scope>
    <source>
        <strain evidence="3 4">KMM 6058</strain>
    </source>
</reference>
<gene>
    <name evidence="3" type="ORF">AWN68_00735</name>
</gene>
<evidence type="ECO:0000313" key="4">
    <source>
        <dbReference type="Proteomes" id="UP000075615"/>
    </source>
</evidence>
<evidence type="ECO:0000256" key="1">
    <source>
        <dbReference type="SAM" id="Phobius"/>
    </source>
</evidence>
<keyword evidence="1" id="KW-0812">Transmembrane</keyword>
<keyword evidence="1" id="KW-1133">Transmembrane helix</keyword>
<dbReference type="EMBL" id="LRDB01000001">
    <property type="protein sequence ID" value="KYG83368.1"/>
    <property type="molecule type" value="Genomic_DNA"/>
</dbReference>
<accession>A0A150XXE2</accession>
<organism evidence="3 4">
    <name type="scientific">Roseivirga echinicomitans</name>
    <dbReference type="NCBI Taxonomy" id="296218"/>
    <lineage>
        <taxon>Bacteria</taxon>
        <taxon>Pseudomonadati</taxon>
        <taxon>Bacteroidota</taxon>
        <taxon>Cytophagia</taxon>
        <taxon>Cytophagales</taxon>
        <taxon>Roseivirgaceae</taxon>
        <taxon>Roseivirga</taxon>
    </lineage>
</organism>
<dbReference type="InterPro" id="IPR000073">
    <property type="entry name" value="AB_hydrolase_1"/>
</dbReference>
<dbReference type="PANTHER" id="PTHR43358">
    <property type="entry name" value="ALPHA/BETA-HYDROLASE"/>
    <property type="match status" value="1"/>
</dbReference>
<keyword evidence="1" id="KW-0472">Membrane</keyword>
<dbReference type="Proteomes" id="UP000075615">
    <property type="component" value="Unassembled WGS sequence"/>
</dbReference>
<dbReference type="AlphaFoldDB" id="A0A150XXE2"/>
<dbReference type="InterPro" id="IPR029058">
    <property type="entry name" value="AB_hydrolase_fold"/>
</dbReference>
<sequence>MPRFQKIKIMKKFFKIMIIGLLLVIAAFYFLVLPYTVKLITDYDRYTFDYVLNDTAMVTKFGIGENRNPADYGFSNFEEVNFKTLTDDINLNGWYVPASKKGITQTLMINHGRTSNRLKTMKYLALIKETGLDSLYNVFIPDLRNSGKSDEAETALGYEFAEDITGAMKMLKDNYGQNEFVLWGFSMGAMASAITVNRPDLVQFAQSEGLKVDKLILDSPLSNIYATTKAESENMGIPGFIFDMSFDKFDHVINDWGDNMKFSYLLNHNPLPTLILYGNGDSTTPASILEDEIMGLNNVQTELFQGADHVQLYTRPEYRDRYTQAVNDFLRK</sequence>
<dbReference type="InterPro" id="IPR052920">
    <property type="entry name" value="DNA-binding_regulatory"/>
</dbReference>
<name>A0A150XXE2_9BACT</name>
<feature type="transmembrane region" description="Helical" evidence="1">
    <location>
        <begin position="12"/>
        <end position="32"/>
    </location>
</feature>
<keyword evidence="4" id="KW-1185">Reference proteome</keyword>
<protein>
    <recommendedName>
        <fullName evidence="2">AB hydrolase-1 domain-containing protein</fullName>
    </recommendedName>
</protein>
<evidence type="ECO:0000313" key="3">
    <source>
        <dbReference type="EMBL" id="KYG83368.1"/>
    </source>
</evidence>
<evidence type="ECO:0000259" key="2">
    <source>
        <dbReference type="Pfam" id="PF00561"/>
    </source>
</evidence>
<proteinExistence type="predicted"/>
<dbReference type="PANTHER" id="PTHR43358:SF4">
    <property type="entry name" value="ALPHA_BETA HYDROLASE FOLD-1 DOMAIN-CONTAINING PROTEIN"/>
    <property type="match status" value="1"/>
</dbReference>
<dbReference type="STRING" id="296218.AWN68_00735"/>
<feature type="domain" description="AB hydrolase-1" evidence="2">
    <location>
        <begin position="106"/>
        <end position="262"/>
    </location>
</feature>
<dbReference type="Pfam" id="PF00561">
    <property type="entry name" value="Abhydrolase_1"/>
    <property type="match status" value="1"/>
</dbReference>
<dbReference type="Gene3D" id="3.40.50.1820">
    <property type="entry name" value="alpha/beta hydrolase"/>
    <property type="match status" value="1"/>
</dbReference>
<comment type="caution">
    <text evidence="3">The sequence shown here is derived from an EMBL/GenBank/DDBJ whole genome shotgun (WGS) entry which is preliminary data.</text>
</comment>
<dbReference type="SUPFAM" id="SSF53474">
    <property type="entry name" value="alpha/beta-Hydrolases"/>
    <property type="match status" value="1"/>
</dbReference>